<proteinExistence type="predicted"/>
<keyword evidence="2" id="KW-0472">Membrane</keyword>
<dbReference type="AlphaFoldDB" id="A0AAE0XPR5"/>
<feature type="region of interest" description="Disordered" evidence="1">
    <location>
        <begin position="76"/>
        <end position="129"/>
    </location>
</feature>
<sequence>MLRCVGQTKTVKSPSDIKSNKIALTGGQCWSEAENRVGKMATRIVFGLAFLIYSVNSASTTSASTLAAQGGIAKQPVQSSKVTTASPTTRKPSVQTVQPTNNNAGGASTPSTAGSVTKNPSGSSSSATQTTDSWLALGLNNNNLRADFSKCASSCNTKVQAVITAQNKTERCSQWDFALECLEDNGCSSQFSDEIDKINSYCGCVTIYAVSLLVLIMAALAMSLN</sequence>
<evidence type="ECO:0000313" key="4">
    <source>
        <dbReference type="Proteomes" id="UP001283361"/>
    </source>
</evidence>
<feature type="transmembrane region" description="Helical" evidence="2">
    <location>
        <begin position="205"/>
        <end position="224"/>
    </location>
</feature>
<protein>
    <submittedName>
        <fullName evidence="3">Uncharacterized protein</fullName>
    </submittedName>
</protein>
<keyword evidence="2" id="KW-0812">Transmembrane</keyword>
<name>A0AAE0XPR5_9GAST</name>
<gene>
    <name evidence="3" type="ORF">RRG08_017886</name>
</gene>
<evidence type="ECO:0000256" key="1">
    <source>
        <dbReference type="SAM" id="MobiDB-lite"/>
    </source>
</evidence>
<organism evidence="3 4">
    <name type="scientific">Elysia crispata</name>
    <name type="common">lettuce slug</name>
    <dbReference type="NCBI Taxonomy" id="231223"/>
    <lineage>
        <taxon>Eukaryota</taxon>
        <taxon>Metazoa</taxon>
        <taxon>Spiralia</taxon>
        <taxon>Lophotrochozoa</taxon>
        <taxon>Mollusca</taxon>
        <taxon>Gastropoda</taxon>
        <taxon>Heterobranchia</taxon>
        <taxon>Euthyneura</taxon>
        <taxon>Panpulmonata</taxon>
        <taxon>Sacoglossa</taxon>
        <taxon>Placobranchoidea</taxon>
        <taxon>Plakobranchidae</taxon>
        <taxon>Elysia</taxon>
    </lineage>
</organism>
<keyword evidence="2" id="KW-1133">Transmembrane helix</keyword>
<accession>A0AAE0XPR5</accession>
<comment type="caution">
    <text evidence="3">The sequence shown here is derived from an EMBL/GenBank/DDBJ whole genome shotgun (WGS) entry which is preliminary data.</text>
</comment>
<evidence type="ECO:0000313" key="3">
    <source>
        <dbReference type="EMBL" id="KAK3701996.1"/>
    </source>
</evidence>
<dbReference type="Proteomes" id="UP001283361">
    <property type="component" value="Unassembled WGS sequence"/>
</dbReference>
<reference evidence="3" key="1">
    <citation type="journal article" date="2023" name="G3 (Bethesda)">
        <title>A reference genome for the long-term kleptoplast-retaining sea slug Elysia crispata morphotype clarki.</title>
        <authorList>
            <person name="Eastman K.E."/>
            <person name="Pendleton A.L."/>
            <person name="Shaikh M.A."/>
            <person name="Suttiyut T."/>
            <person name="Ogas R."/>
            <person name="Tomko P."/>
            <person name="Gavelis G."/>
            <person name="Widhalm J.R."/>
            <person name="Wisecaver J.H."/>
        </authorList>
    </citation>
    <scope>NUCLEOTIDE SEQUENCE</scope>
    <source>
        <strain evidence="3">ECLA1</strain>
    </source>
</reference>
<keyword evidence="4" id="KW-1185">Reference proteome</keyword>
<dbReference type="EMBL" id="JAWDGP010007871">
    <property type="protein sequence ID" value="KAK3701996.1"/>
    <property type="molecule type" value="Genomic_DNA"/>
</dbReference>
<evidence type="ECO:0000256" key="2">
    <source>
        <dbReference type="SAM" id="Phobius"/>
    </source>
</evidence>